<dbReference type="EMBL" id="BMSL01000005">
    <property type="protein sequence ID" value="GGS35834.1"/>
    <property type="molecule type" value="Genomic_DNA"/>
</dbReference>
<dbReference type="Pfam" id="PF06723">
    <property type="entry name" value="MreB_Mbl"/>
    <property type="match status" value="1"/>
</dbReference>
<dbReference type="Proteomes" id="UP000653493">
    <property type="component" value="Unassembled WGS sequence"/>
</dbReference>
<organism evidence="5 6">
    <name type="scientific">Streptomyces griseoviridis</name>
    <dbReference type="NCBI Taxonomy" id="45398"/>
    <lineage>
        <taxon>Bacteria</taxon>
        <taxon>Bacillati</taxon>
        <taxon>Actinomycetota</taxon>
        <taxon>Actinomycetes</taxon>
        <taxon>Kitasatosporales</taxon>
        <taxon>Streptomycetaceae</taxon>
        <taxon>Streptomyces</taxon>
    </lineage>
</organism>
<proteinExistence type="predicted"/>
<protein>
    <recommendedName>
        <fullName evidence="7">Rod shape-determining protein MreB</fullName>
    </recommendedName>
</protein>
<evidence type="ECO:0000256" key="2">
    <source>
        <dbReference type="ARBA" id="ARBA00022490"/>
    </source>
</evidence>
<dbReference type="GO" id="GO:0005524">
    <property type="term" value="F:ATP binding"/>
    <property type="evidence" value="ECO:0007669"/>
    <property type="project" value="UniProtKB-KW"/>
</dbReference>
<keyword evidence="6" id="KW-1185">Reference proteome</keyword>
<reference evidence="5" key="2">
    <citation type="submission" date="2020-09" db="EMBL/GenBank/DDBJ databases">
        <authorList>
            <person name="Sun Q."/>
            <person name="Ohkuma M."/>
        </authorList>
    </citation>
    <scope>NUCLEOTIDE SEQUENCE</scope>
    <source>
        <strain evidence="5">JCM 4234</strain>
    </source>
</reference>
<dbReference type="Gene3D" id="3.30.420.40">
    <property type="match status" value="1"/>
</dbReference>
<dbReference type="InterPro" id="IPR043129">
    <property type="entry name" value="ATPase_NBD"/>
</dbReference>
<dbReference type="SUPFAM" id="SSF53067">
    <property type="entry name" value="Actin-like ATPase domain"/>
    <property type="match status" value="1"/>
</dbReference>
<comment type="subcellular location">
    <subcellularLocation>
        <location evidence="1">Cytoplasm</location>
    </subcellularLocation>
</comment>
<evidence type="ECO:0000256" key="4">
    <source>
        <dbReference type="ARBA" id="ARBA00022840"/>
    </source>
</evidence>
<dbReference type="AlphaFoldDB" id="A0A918LDT8"/>
<keyword evidence="3" id="KW-0547">Nucleotide-binding</keyword>
<evidence type="ECO:0000256" key="3">
    <source>
        <dbReference type="ARBA" id="ARBA00022741"/>
    </source>
</evidence>
<name>A0A918LDT8_STRGD</name>
<accession>A0A918LDT8</accession>
<keyword evidence="4" id="KW-0067">ATP-binding</keyword>
<keyword evidence="2" id="KW-0963">Cytoplasm</keyword>
<evidence type="ECO:0000313" key="5">
    <source>
        <dbReference type="EMBL" id="GGS35834.1"/>
    </source>
</evidence>
<evidence type="ECO:0000313" key="6">
    <source>
        <dbReference type="Proteomes" id="UP000653493"/>
    </source>
</evidence>
<evidence type="ECO:0000256" key="1">
    <source>
        <dbReference type="ARBA" id="ARBA00004496"/>
    </source>
</evidence>
<comment type="caution">
    <text evidence="5">The sequence shown here is derived from an EMBL/GenBank/DDBJ whole genome shotgun (WGS) entry which is preliminary data.</text>
</comment>
<dbReference type="InterPro" id="IPR056546">
    <property type="entry name" value="MreB_MamK-like"/>
</dbReference>
<dbReference type="PANTHER" id="PTHR42749:SF1">
    <property type="entry name" value="CELL SHAPE-DETERMINING PROTEIN MREB"/>
    <property type="match status" value="1"/>
</dbReference>
<evidence type="ECO:0008006" key="7">
    <source>
        <dbReference type="Google" id="ProtNLM"/>
    </source>
</evidence>
<dbReference type="GO" id="GO:0005737">
    <property type="term" value="C:cytoplasm"/>
    <property type="evidence" value="ECO:0007669"/>
    <property type="project" value="UniProtKB-SubCell"/>
</dbReference>
<reference evidence="5" key="1">
    <citation type="journal article" date="2014" name="Int. J. Syst. Evol. Microbiol.">
        <title>Complete genome sequence of Corynebacterium casei LMG S-19264T (=DSM 44701T), isolated from a smear-ripened cheese.</title>
        <authorList>
            <consortium name="US DOE Joint Genome Institute (JGI-PGF)"/>
            <person name="Walter F."/>
            <person name="Albersmeier A."/>
            <person name="Kalinowski J."/>
            <person name="Ruckert C."/>
        </authorList>
    </citation>
    <scope>NUCLEOTIDE SEQUENCE</scope>
    <source>
        <strain evidence="5">JCM 4234</strain>
    </source>
</reference>
<dbReference type="PANTHER" id="PTHR42749">
    <property type="entry name" value="CELL SHAPE-DETERMINING PROTEIN MREB"/>
    <property type="match status" value="1"/>
</dbReference>
<gene>
    <name evidence="5" type="ORF">GCM10010238_26690</name>
</gene>
<sequence length="267" mass="27754">MLRRPRTGPPAGHRPWPLCRRCCGLALDLGSARTRALIAGRGTLLDVPTVTFPGDRAGHPVQRGTIVDVPGAARMLDRLLGHRLPRDARPLVVVTTPVPAGPAHRERARAALRVLNPRAVLTVPTARAVALAAGADLSRPLLVVDIGAHLTEAVLLCDGTVFDARRAALGTADPAGADVSAEIGEVVTDMVTSMLRQDRTCHTSDALGRGMLLSGGGALRPGLARRLVVGLRAPLRTVPAPHTAAVRGAALVLYAAHGHPSAGGPDR</sequence>